<keyword evidence="7" id="KW-1185">Reference proteome</keyword>
<comment type="similarity">
    <text evidence="2">Belongs to the histone H3 family.</text>
</comment>
<dbReference type="PRINTS" id="PR00622">
    <property type="entry name" value="HISTONEH3"/>
</dbReference>
<dbReference type="Pfam" id="PF00125">
    <property type="entry name" value="Histone"/>
    <property type="match status" value="1"/>
</dbReference>
<feature type="domain" description="Core Histone H2A/H2B/H3" evidence="5">
    <location>
        <begin position="35"/>
        <end position="106"/>
    </location>
</feature>
<dbReference type="GO" id="GO:0046982">
    <property type="term" value="F:protein heterodimerization activity"/>
    <property type="evidence" value="ECO:0007669"/>
    <property type="project" value="InterPro"/>
</dbReference>
<protein>
    <recommendedName>
        <fullName evidence="5">Core Histone H2A/H2B/H3 domain-containing protein</fullName>
    </recommendedName>
</protein>
<proteinExistence type="inferred from homology"/>
<dbReference type="InterPro" id="IPR007125">
    <property type="entry name" value="H2A/H2B/H3"/>
</dbReference>
<dbReference type="GO" id="GO:0003677">
    <property type="term" value="F:DNA binding"/>
    <property type="evidence" value="ECO:0007669"/>
    <property type="project" value="UniProtKB-KW"/>
</dbReference>
<dbReference type="InterPro" id="IPR000164">
    <property type="entry name" value="Histone_H3/CENP-A"/>
</dbReference>
<evidence type="ECO:0000256" key="1">
    <source>
        <dbReference type="ARBA" id="ARBA00004123"/>
    </source>
</evidence>
<accession>A0A1R2BHJ5</accession>
<keyword evidence="4" id="KW-0539">Nucleus</keyword>
<dbReference type="SMART" id="SM00428">
    <property type="entry name" value="H3"/>
    <property type="match status" value="1"/>
</dbReference>
<dbReference type="OrthoDB" id="420022at2759"/>
<keyword evidence="3" id="KW-0238">DNA-binding</keyword>
<gene>
    <name evidence="6" type="ORF">SteCoe_24426</name>
</gene>
<dbReference type="GO" id="GO:0000786">
    <property type="term" value="C:nucleosome"/>
    <property type="evidence" value="ECO:0007669"/>
    <property type="project" value="InterPro"/>
</dbReference>
<dbReference type="Gene3D" id="1.10.20.10">
    <property type="entry name" value="Histone, subunit A"/>
    <property type="match status" value="1"/>
</dbReference>
<sequence length="120" mass="14231">MDIGRLRCKKKIDFSEVEEPKLTCNELDSPKKKKTFICKIAFHRVLNDILEQVTQEQYKWSMEATEVLLHTTENYLIDLFEDSYFCAQHAKRITLQVKDIQLARRIRGRYESFIGSETIN</sequence>
<dbReference type="GO" id="GO:0030527">
    <property type="term" value="F:structural constituent of chromatin"/>
    <property type="evidence" value="ECO:0007669"/>
    <property type="project" value="InterPro"/>
</dbReference>
<reference evidence="6 7" key="1">
    <citation type="submission" date="2016-11" db="EMBL/GenBank/DDBJ databases">
        <title>The macronuclear genome of Stentor coeruleus: a giant cell with tiny introns.</title>
        <authorList>
            <person name="Slabodnick M."/>
            <person name="Ruby J.G."/>
            <person name="Reiff S.B."/>
            <person name="Swart E.C."/>
            <person name="Gosai S."/>
            <person name="Prabakaran S."/>
            <person name="Witkowska E."/>
            <person name="Larue G.E."/>
            <person name="Fisher S."/>
            <person name="Freeman R.M."/>
            <person name="Gunawardena J."/>
            <person name="Chu W."/>
            <person name="Stover N.A."/>
            <person name="Gregory B.D."/>
            <person name="Nowacki M."/>
            <person name="Derisi J."/>
            <person name="Roy S.W."/>
            <person name="Marshall W.F."/>
            <person name="Sood P."/>
        </authorList>
    </citation>
    <scope>NUCLEOTIDE SEQUENCE [LARGE SCALE GENOMIC DNA]</scope>
    <source>
        <strain evidence="6">WM001</strain>
    </source>
</reference>
<dbReference type="PANTHER" id="PTHR45810:SF1">
    <property type="entry name" value="HISTONE H3-LIKE CENTROMERIC PROTEIN A"/>
    <property type="match status" value="1"/>
</dbReference>
<evidence type="ECO:0000256" key="4">
    <source>
        <dbReference type="ARBA" id="ARBA00023242"/>
    </source>
</evidence>
<organism evidence="6 7">
    <name type="scientific">Stentor coeruleus</name>
    <dbReference type="NCBI Taxonomy" id="5963"/>
    <lineage>
        <taxon>Eukaryota</taxon>
        <taxon>Sar</taxon>
        <taxon>Alveolata</taxon>
        <taxon>Ciliophora</taxon>
        <taxon>Postciliodesmatophora</taxon>
        <taxon>Heterotrichea</taxon>
        <taxon>Heterotrichida</taxon>
        <taxon>Stentoridae</taxon>
        <taxon>Stentor</taxon>
    </lineage>
</organism>
<evidence type="ECO:0000313" key="7">
    <source>
        <dbReference type="Proteomes" id="UP000187209"/>
    </source>
</evidence>
<evidence type="ECO:0000313" key="6">
    <source>
        <dbReference type="EMBL" id="OMJ76247.1"/>
    </source>
</evidence>
<name>A0A1R2BHJ5_9CILI</name>
<dbReference type="SUPFAM" id="SSF47113">
    <property type="entry name" value="Histone-fold"/>
    <property type="match status" value="1"/>
</dbReference>
<dbReference type="EMBL" id="MPUH01000642">
    <property type="protein sequence ID" value="OMJ76247.1"/>
    <property type="molecule type" value="Genomic_DNA"/>
</dbReference>
<evidence type="ECO:0000256" key="3">
    <source>
        <dbReference type="ARBA" id="ARBA00023125"/>
    </source>
</evidence>
<evidence type="ECO:0000256" key="2">
    <source>
        <dbReference type="ARBA" id="ARBA00010343"/>
    </source>
</evidence>
<dbReference type="GO" id="GO:0005634">
    <property type="term" value="C:nucleus"/>
    <property type="evidence" value="ECO:0007669"/>
    <property type="project" value="UniProtKB-SubCell"/>
</dbReference>
<evidence type="ECO:0000259" key="5">
    <source>
        <dbReference type="Pfam" id="PF00125"/>
    </source>
</evidence>
<dbReference type="AlphaFoldDB" id="A0A1R2BHJ5"/>
<dbReference type="Proteomes" id="UP000187209">
    <property type="component" value="Unassembled WGS sequence"/>
</dbReference>
<dbReference type="InterPro" id="IPR009072">
    <property type="entry name" value="Histone-fold"/>
</dbReference>
<comment type="subcellular location">
    <subcellularLocation>
        <location evidence="1">Nucleus</location>
    </subcellularLocation>
</comment>
<comment type="caution">
    <text evidence="6">The sequence shown here is derived from an EMBL/GenBank/DDBJ whole genome shotgun (WGS) entry which is preliminary data.</text>
</comment>
<dbReference type="PANTHER" id="PTHR45810">
    <property type="entry name" value="HISTONE H3.2"/>
    <property type="match status" value="1"/>
</dbReference>